<dbReference type="Pfam" id="PF00528">
    <property type="entry name" value="BPD_transp_1"/>
    <property type="match status" value="1"/>
</dbReference>
<evidence type="ECO:0000256" key="3">
    <source>
        <dbReference type="ARBA" id="ARBA00022692"/>
    </source>
</evidence>
<evidence type="ECO:0000259" key="7">
    <source>
        <dbReference type="PROSITE" id="PS50928"/>
    </source>
</evidence>
<proteinExistence type="inferred from homology"/>
<organism evidence="8 9">
    <name type="scientific">Paenochrobactrum glaciei</name>
    <dbReference type="NCBI Taxonomy" id="486407"/>
    <lineage>
        <taxon>Bacteria</taxon>
        <taxon>Pseudomonadati</taxon>
        <taxon>Pseudomonadota</taxon>
        <taxon>Alphaproteobacteria</taxon>
        <taxon>Hyphomicrobiales</taxon>
        <taxon>Brucellaceae</taxon>
        <taxon>Paenochrobactrum</taxon>
    </lineage>
</organism>
<dbReference type="EMBL" id="BAAADE010000003">
    <property type="protein sequence ID" value="GAA0604907.1"/>
    <property type="molecule type" value="Genomic_DNA"/>
</dbReference>
<comment type="caution">
    <text evidence="8">The sequence shown here is derived from an EMBL/GenBank/DDBJ whole genome shotgun (WGS) entry which is preliminary data.</text>
</comment>
<dbReference type="NCBIfam" id="TIGR01097">
    <property type="entry name" value="PhnE"/>
    <property type="match status" value="1"/>
</dbReference>
<keyword evidence="5 6" id="KW-0472">Membrane</keyword>
<name>A0ABP3R7G6_9HYPH</name>
<evidence type="ECO:0000256" key="2">
    <source>
        <dbReference type="ARBA" id="ARBA00022448"/>
    </source>
</evidence>
<feature type="transmembrane region" description="Helical" evidence="6">
    <location>
        <begin position="38"/>
        <end position="55"/>
    </location>
</feature>
<gene>
    <name evidence="8" type="primary">phnE</name>
    <name evidence="8" type="ORF">GCM10008943_20600</name>
</gene>
<dbReference type="InterPro" id="IPR035906">
    <property type="entry name" value="MetI-like_sf"/>
</dbReference>
<feature type="transmembrane region" description="Helical" evidence="6">
    <location>
        <begin position="230"/>
        <end position="248"/>
    </location>
</feature>
<feature type="transmembrane region" description="Helical" evidence="6">
    <location>
        <begin position="99"/>
        <end position="119"/>
    </location>
</feature>
<dbReference type="PANTHER" id="PTHR30043:SF9">
    <property type="entry name" value="PHOSPHONATES TRANSPORT SYSTEM PERMEASE PROTEIN"/>
    <property type="match status" value="1"/>
</dbReference>
<feature type="transmembrane region" description="Helical" evidence="6">
    <location>
        <begin position="260"/>
        <end position="281"/>
    </location>
</feature>
<dbReference type="Gene3D" id="1.10.3720.10">
    <property type="entry name" value="MetI-like"/>
    <property type="match status" value="1"/>
</dbReference>
<evidence type="ECO:0000256" key="1">
    <source>
        <dbReference type="ARBA" id="ARBA00004651"/>
    </source>
</evidence>
<keyword evidence="2 6" id="KW-0813">Transport</keyword>
<dbReference type="SUPFAM" id="SSF161098">
    <property type="entry name" value="MetI-like"/>
    <property type="match status" value="1"/>
</dbReference>
<dbReference type="InterPro" id="IPR005769">
    <property type="entry name" value="PhnE/PtxC"/>
</dbReference>
<evidence type="ECO:0000313" key="8">
    <source>
        <dbReference type="EMBL" id="GAA0604907.1"/>
    </source>
</evidence>
<keyword evidence="3 6" id="KW-0812">Transmembrane</keyword>
<evidence type="ECO:0000313" key="9">
    <source>
        <dbReference type="Proteomes" id="UP001424441"/>
    </source>
</evidence>
<comment type="similarity">
    <text evidence="6">Belongs to the binding-protein-dependent transport system permease family.</text>
</comment>
<evidence type="ECO:0000256" key="4">
    <source>
        <dbReference type="ARBA" id="ARBA00022989"/>
    </source>
</evidence>
<accession>A0ABP3R7G6</accession>
<evidence type="ECO:0000256" key="5">
    <source>
        <dbReference type="ARBA" id="ARBA00023136"/>
    </source>
</evidence>
<keyword evidence="9" id="KW-1185">Reference proteome</keyword>
<evidence type="ECO:0000256" key="6">
    <source>
        <dbReference type="RuleBase" id="RU363032"/>
    </source>
</evidence>
<comment type="subcellular location">
    <subcellularLocation>
        <location evidence="1 6">Cell membrane</location>
        <topology evidence="1 6">Multi-pass membrane protein</topology>
    </subcellularLocation>
</comment>
<dbReference type="RefSeq" id="WP_343805167.1">
    <property type="nucleotide sequence ID" value="NZ_BAAADE010000003.1"/>
</dbReference>
<protein>
    <submittedName>
        <fullName evidence="8">Phosphonate ABC transporter, permease protein PhnE</fullName>
    </submittedName>
</protein>
<reference evidence="9" key="1">
    <citation type="journal article" date="2019" name="Int. J. Syst. Evol. Microbiol.">
        <title>The Global Catalogue of Microorganisms (GCM) 10K type strain sequencing project: providing services to taxonomists for standard genome sequencing and annotation.</title>
        <authorList>
            <consortium name="The Broad Institute Genomics Platform"/>
            <consortium name="The Broad Institute Genome Sequencing Center for Infectious Disease"/>
            <person name="Wu L."/>
            <person name="Ma J."/>
        </authorList>
    </citation>
    <scope>NUCLEOTIDE SEQUENCE [LARGE SCALE GENOMIC DNA]</scope>
    <source>
        <strain evidence="9">JCM 15115</strain>
    </source>
</reference>
<sequence length="292" mass="31811">MTVRDYVKGSALTLSDVELKKSMPELFAKPFSVRIKRAVIFGVVAALFAWCLWEFNITPQRIWDGLGKLGSVLSFMLPPYTGFDAREIAEISKGLQETLAIAVLGTILGALVALPLSFLGAKNLNRFILFRFGVRRGFDIIRAFETLILALIFIRAFGLGPLAGVLAIAVGEIGVLAKLYAEAIENISKKPVEGVVASGGSRQQAVRFGVMPQVMPVLLSITLYNFESNVRSGTILGIVGAGGIGFILSDRISAYRWDEVWSIIILIIVMVYIIDALSNFLRMRLIGAPAKS</sequence>
<keyword evidence="4 6" id="KW-1133">Transmembrane helix</keyword>
<dbReference type="Proteomes" id="UP001424441">
    <property type="component" value="Unassembled WGS sequence"/>
</dbReference>
<dbReference type="PANTHER" id="PTHR30043">
    <property type="entry name" value="PHOSPHONATES TRANSPORT SYSTEM PERMEASE PROTEIN"/>
    <property type="match status" value="1"/>
</dbReference>
<dbReference type="PROSITE" id="PS50928">
    <property type="entry name" value="ABC_TM1"/>
    <property type="match status" value="1"/>
</dbReference>
<feature type="domain" description="ABC transmembrane type-1" evidence="7">
    <location>
        <begin position="95"/>
        <end position="278"/>
    </location>
</feature>
<dbReference type="InterPro" id="IPR000515">
    <property type="entry name" value="MetI-like"/>
</dbReference>